<keyword evidence="6" id="KW-0963">Cytoplasm</keyword>
<evidence type="ECO:0000256" key="9">
    <source>
        <dbReference type="SAM" id="MobiDB-lite"/>
    </source>
</evidence>
<dbReference type="PANTHER" id="PTHR42776">
    <property type="entry name" value="SERINE PEPTIDASE S9 FAMILY MEMBER"/>
    <property type="match status" value="1"/>
</dbReference>
<evidence type="ECO:0000256" key="1">
    <source>
        <dbReference type="ARBA" id="ARBA00000721"/>
    </source>
</evidence>
<feature type="domain" description="Peptidase S9 prolyl oligopeptidase catalytic" evidence="10">
    <location>
        <begin position="606"/>
        <end position="820"/>
    </location>
</feature>
<evidence type="ECO:0000256" key="2">
    <source>
        <dbReference type="ARBA" id="ARBA00004496"/>
    </source>
</evidence>
<evidence type="ECO:0000313" key="12">
    <source>
        <dbReference type="EMBL" id="KAJ3702754.1"/>
    </source>
</evidence>
<dbReference type="GO" id="GO:0008242">
    <property type="term" value="F:omega peptidase activity"/>
    <property type="evidence" value="ECO:0007669"/>
    <property type="project" value="UniProtKB-EC"/>
</dbReference>
<evidence type="ECO:0000256" key="4">
    <source>
        <dbReference type="ARBA" id="ARBA00011881"/>
    </source>
</evidence>
<dbReference type="InterPro" id="IPR001375">
    <property type="entry name" value="Peptidase_S9_cat"/>
</dbReference>
<comment type="similarity">
    <text evidence="3">Belongs to the peptidase S9C family.</text>
</comment>
<dbReference type="InterPro" id="IPR002471">
    <property type="entry name" value="Pept_S9_AS"/>
</dbReference>
<comment type="subcellular location">
    <subcellularLocation>
        <location evidence="2">Cytoplasm</location>
    </subcellularLocation>
</comment>
<gene>
    <name evidence="12" type="ORF">LUZ61_006459</name>
</gene>
<evidence type="ECO:0000256" key="3">
    <source>
        <dbReference type="ARBA" id="ARBA00010040"/>
    </source>
</evidence>
<feature type="domain" description="Acylamino-acid-releasing enzyme N-terminal" evidence="11">
    <location>
        <begin position="59"/>
        <end position="542"/>
    </location>
</feature>
<accession>A0AAD5ZRH7</accession>
<dbReference type="InterPro" id="IPR045550">
    <property type="entry name" value="AARE_N"/>
</dbReference>
<dbReference type="AlphaFoldDB" id="A0AAD5ZRH7"/>
<dbReference type="Pfam" id="PF19283">
    <property type="entry name" value="APEH_N"/>
    <property type="match status" value="1"/>
</dbReference>
<dbReference type="Proteomes" id="UP001210211">
    <property type="component" value="Unassembled WGS sequence"/>
</dbReference>
<dbReference type="PROSITE" id="PS00708">
    <property type="entry name" value="PRO_ENDOPEP_SER"/>
    <property type="match status" value="1"/>
</dbReference>
<dbReference type="Pfam" id="PF00326">
    <property type="entry name" value="Peptidase_S9"/>
    <property type="match status" value="1"/>
</dbReference>
<evidence type="ECO:0000313" key="13">
    <source>
        <dbReference type="Proteomes" id="UP001210211"/>
    </source>
</evidence>
<dbReference type="Gene3D" id="3.40.50.1820">
    <property type="entry name" value="alpha/beta hydrolase"/>
    <property type="match status" value="1"/>
</dbReference>
<dbReference type="FunFam" id="3.40.50.1820:FF:000146">
    <property type="entry name" value="Acylamino-acid-releasing enzyme"/>
    <property type="match status" value="1"/>
</dbReference>
<evidence type="ECO:0000259" key="11">
    <source>
        <dbReference type="Pfam" id="PF19283"/>
    </source>
</evidence>
<reference evidence="12 13" key="1">
    <citation type="journal article" date="2022" name="Cell">
        <title>Repeat-based holocentromeres influence genome architecture and karyotype evolution.</title>
        <authorList>
            <person name="Hofstatter P.G."/>
            <person name="Thangavel G."/>
            <person name="Lux T."/>
            <person name="Neumann P."/>
            <person name="Vondrak T."/>
            <person name="Novak P."/>
            <person name="Zhang M."/>
            <person name="Costa L."/>
            <person name="Castellani M."/>
            <person name="Scott A."/>
            <person name="Toegelov H."/>
            <person name="Fuchs J."/>
            <person name="Mata-Sucre Y."/>
            <person name="Dias Y."/>
            <person name="Vanzela A.L.L."/>
            <person name="Huettel B."/>
            <person name="Almeida C.C.S."/>
            <person name="Simkova H."/>
            <person name="Souza G."/>
            <person name="Pedrosa-Harand A."/>
            <person name="Macas J."/>
            <person name="Mayer K.F.X."/>
            <person name="Houben A."/>
            <person name="Marques A."/>
        </authorList>
    </citation>
    <scope>NUCLEOTIDE SEQUENCE [LARGE SCALE GENOMIC DNA]</scope>
    <source>
        <strain evidence="12">RhyTen1mFocal</strain>
    </source>
</reference>
<dbReference type="PANTHER" id="PTHR42776:SF18">
    <property type="entry name" value="ACYLAMINO-ACID-RELEASING ENZYME 2"/>
    <property type="match status" value="1"/>
</dbReference>
<evidence type="ECO:0000256" key="5">
    <source>
        <dbReference type="ARBA" id="ARBA00012917"/>
    </source>
</evidence>
<dbReference type="GO" id="GO:0006508">
    <property type="term" value="P:proteolysis"/>
    <property type="evidence" value="ECO:0007669"/>
    <property type="project" value="InterPro"/>
</dbReference>
<evidence type="ECO:0000256" key="7">
    <source>
        <dbReference type="ARBA" id="ARBA00022801"/>
    </source>
</evidence>
<comment type="subunit">
    <text evidence="4">Homotetramer.</text>
</comment>
<comment type="catalytic activity">
    <reaction evidence="1">
        <text>Cleavage of an N-acetyl or N-formyl amino acid from the N-terminus of a polypeptide.</text>
        <dbReference type="EC" id="3.4.19.1"/>
    </reaction>
</comment>
<keyword evidence="7" id="KW-0378">Hydrolase</keyword>
<feature type="region of interest" description="Disordered" evidence="9">
    <location>
        <begin position="222"/>
        <end position="252"/>
    </location>
</feature>
<keyword evidence="13" id="KW-1185">Reference proteome</keyword>
<dbReference type="SUPFAM" id="SSF82171">
    <property type="entry name" value="DPP6 N-terminal domain-like"/>
    <property type="match status" value="1"/>
</dbReference>
<organism evidence="12 13">
    <name type="scientific">Rhynchospora tenuis</name>
    <dbReference type="NCBI Taxonomy" id="198213"/>
    <lineage>
        <taxon>Eukaryota</taxon>
        <taxon>Viridiplantae</taxon>
        <taxon>Streptophyta</taxon>
        <taxon>Embryophyta</taxon>
        <taxon>Tracheophyta</taxon>
        <taxon>Spermatophyta</taxon>
        <taxon>Magnoliopsida</taxon>
        <taxon>Liliopsida</taxon>
        <taxon>Poales</taxon>
        <taxon>Cyperaceae</taxon>
        <taxon>Cyperoideae</taxon>
        <taxon>Rhynchosporeae</taxon>
        <taxon>Rhynchospora</taxon>
    </lineage>
</organism>
<protein>
    <recommendedName>
        <fullName evidence="5">acylaminoacyl-peptidase</fullName>
        <ecNumber evidence="5">3.4.19.1</ecNumber>
    </recommendedName>
</protein>
<dbReference type="SUPFAM" id="SSF53474">
    <property type="entry name" value="alpha/beta-Hydrolases"/>
    <property type="match status" value="1"/>
</dbReference>
<dbReference type="InterPro" id="IPR029058">
    <property type="entry name" value="AB_hydrolase_fold"/>
</dbReference>
<dbReference type="EMBL" id="JAMRDG010000001">
    <property type="protein sequence ID" value="KAJ3702754.1"/>
    <property type="molecule type" value="Genomic_DNA"/>
</dbReference>
<sequence>MACILSPSHSIISHYSSLRRCCSLPRSFSFLRLFSKPPRAILISSPISTMGSSDTLSEKDMPLGLDAATVEEYSSQSKLLLEFTKMPTVDKAWVFKSDNANTSNAMFLVSQTNLLANKRRKSILSTHISSSGDQTVNFQWSPFPIEITGVSTVVPSPSGLKLLVVRNGESESPTKLEIWNQCQVEKEINVPQSVHGSIYTDAWFEGISWNKEETQIAYVAEEPPLPKPSFTDSGFSKKGSNEKDSNSWKGQGDWEEEWGETYFKKRQPTLFVLDISSGEIRAVEGISRTLSIGQVVWAPHSPNGSTTYLVFVGWSSENGFQKTPRKLGIKYCYNRPCSLYAIPSPFQNESKNEDISTVTELSSHGLSSAFFPLFSPDGKYLVFLSAKSAVDSGAHGATCSLHKIEWPSDGVLKPELTIHDVVPVVMCPNEESFPGLYCSGFIPNPWLSDGSTIVVSSVWRSRDAILSINILSGEVSQVSPDSDYSWDLLSLDGDNIIAVSSCTIDPPKVKYGHCTKAKQGQSSRWTWIEVSNPLLTCSDKIKSCLSDRNINILKIPVSGPFDGLSNGAKNPYEAIFASCKESASHPTILVLHGGPHSVFTSSYYKSYAFLSSLGFNILMVNYRGSLGFGEEALQSLPGNIGSQDVNDVLAALDYVIEKGLIDAKKVAVVGGSHGGFLTTHLIGQAPDRFVAAVARNPVCNLSLMVGTTDIPDWVYFESCGKEGKNYFSESPSVEHLSLFYQKSPISHLSKVKTPVLFLLGAQDLRVPISNGLQYVRALRERGGEVKIIVFPEDVHGIDRPQSDFEGFLNIGVWFKKHFNK</sequence>
<name>A0AAD5ZRH7_9POAL</name>
<comment type="caution">
    <text evidence="12">The sequence shown here is derived from an EMBL/GenBank/DDBJ whole genome shotgun (WGS) entry which is preliminary data.</text>
</comment>
<comment type="function">
    <text evidence="8">Catalyzes the hydrolysis of the N-terminal peptide bond of an N-acetylated peptide to generate an N-acetylated amino acid and a peptide with a free N-terminus.</text>
</comment>
<evidence type="ECO:0000256" key="6">
    <source>
        <dbReference type="ARBA" id="ARBA00022490"/>
    </source>
</evidence>
<dbReference type="GO" id="GO:0004252">
    <property type="term" value="F:serine-type endopeptidase activity"/>
    <property type="evidence" value="ECO:0007669"/>
    <property type="project" value="InterPro"/>
</dbReference>
<proteinExistence type="inferred from homology"/>
<evidence type="ECO:0000259" key="10">
    <source>
        <dbReference type="Pfam" id="PF00326"/>
    </source>
</evidence>
<dbReference type="EC" id="3.4.19.1" evidence="5"/>
<dbReference type="GO" id="GO:0005737">
    <property type="term" value="C:cytoplasm"/>
    <property type="evidence" value="ECO:0007669"/>
    <property type="project" value="UniProtKB-SubCell"/>
</dbReference>
<evidence type="ECO:0000256" key="8">
    <source>
        <dbReference type="ARBA" id="ARBA00053183"/>
    </source>
</evidence>